<evidence type="ECO:0000313" key="2">
    <source>
        <dbReference type="EMBL" id="MBB4807073.1"/>
    </source>
</evidence>
<gene>
    <name evidence="2" type="ORF">HNP38_002377</name>
</gene>
<evidence type="ECO:0000256" key="1">
    <source>
        <dbReference type="SAM" id="MobiDB-lite"/>
    </source>
</evidence>
<accession>A0A840KHU2</accession>
<sequence>MKYQPQNTAPNQAEKQPVFSDKMMGNIRIKLKQLAEIEFLIHAEKKSPKKKK</sequence>
<feature type="region of interest" description="Disordered" evidence="1">
    <location>
        <begin position="1"/>
        <end position="20"/>
    </location>
</feature>
<dbReference type="Proteomes" id="UP000592180">
    <property type="component" value="Unassembled WGS sequence"/>
</dbReference>
<name>A0A840KHU2_9FLAO</name>
<keyword evidence="3" id="KW-1185">Reference proteome</keyword>
<proteinExistence type="predicted"/>
<feature type="compositionally biased region" description="Polar residues" evidence="1">
    <location>
        <begin position="1"/>
        <end position="14"/>
    </location>
</feature>
<dbReference type="AlphaFoldDB" id="A0A840KHU2"/>
<comment type="caution">
    <text evidence="2">The sequence shown here is derived from an EMBL/GenBank/DDBJ whole genome shotgun (WGS) entry which is preliminary data.</text>
</comment>
<evidence type="ECO:0000313" key="3">
    <source>
        <dbReference type="Proteomes" id="UP000592180"/>
    </source>
</evidence>
<reference evidence="2 3" key="1">
    <citation type="submission" date="2020-08" db="EMBL/GenBank/DDBJ databases">
        <title>Functional genomics of gut bacteria from endangered species of beetles.</title>
        <authorList>
            <person name="Carlos-Shanley C."/>
        </authorList>
    </citation>
    <scope>NUCLEOTIDE SEQUENCE [LARGE SCALE GENOMIC DNA]</scope>
    <source>
        <strain evidence="2 3">S00151</strain>
    </source>
</reference>
<organism evidence="2 3">
    <name type="scientific">Chryseobacterium defluvii</name>
    <dbReference type="NCBI Taxonomy" id="160396"/>
    <lineage>
        <taxon>Bacteria</taxon>
        <taxon>Pseudomonadati</taxon>
        <taxon>Bacteroidota</taxon>
        <taxon>Flavobacteriia</taxon>
        <taxon>Flavobacteriales</taxon>
        <taxon>Weeksellaceae</taxon>
        <taxon>Chryseobacterium group</taxon>
        <taxon>Chryseobacterium</taxon>
    </lineage>
</organism>
<dbReference type="EMBL" id="JACHLE010000003">
    <property type="protein sequence ID" value="MBB4807073.1"/>
    <property type="molecule type" value="Genomic_DNA"/>
</dbReference>
<protein>
    <submittedName>
        <fullName evidence="2">Uncharacterized protein</fullName>
    </submittedName>
</protein>